<dbReference type="EMBL" id="MU154546">
    <property type="protein sequence ID" value="KAF9497104.1"/>
    <property type="molecule type" value="Genomic_DNA"/>
</dbReference>
<keyword evidence="5" id="KW-1185">Reference proteome</keyword>
<feature type="signal peptide" evidence="3">
    <location>
        <begin position="1"/>
        <end position="22"/>
    </location>
</feature>
<accession>A0A9P6A007</accession>
<evidence type="ECO:0000313" key="4">
    <source>
        <dbReference type="EMBL" id="KAF9497104.1"/>
    </source>
</evidence>
<comment type="caution">
    <text evidence="4">The sequence shown here is derived from an EMBL/GenBank/DDBJ whole genome shotgun (WGS) entry which is preliminary data.</text>
</comment>
<feature type="transmembrane region" description="Helical" evidence="2">
    <location>
        <begin position="225"/>
        <end position="250"/>
    </location>
</feature>
<evidence type="ECO:0000256" key="1">
    <source>
        <dbReference type="SAM" id="MobiDB-lite"/>
    </source>
</evidence>
<feature type="region of interest" description="Disordered" evidence="1">
    <location>
        <begin position="189"/>
        <end position="221"/>
    </location>
</feature>
<feature type="compositionally biased region" description="Polar residues" evidence="1">
    <location>
        <begin position="192"/>
        <end position="221"/>
    </location>
</feature>
<evidence type="ECO:0000256" key="3">
    <source>
        <dbReference type="SAM" id="SignalP"/>
    </source>
</evidence>
<evidence type="ECO:0000313" key="5">
    <source>
        <dbReference type="Proteomes" id="UP000807025"/>
    </source>
</evidence>
<feature type="chain" id="PRO_5040325797" evidence="3">
    <location>
        <begin position="23"/>
        <end position="370"/>
    </location>
</feature>
<dbReference type="AlphaFoldDB" id="A0A9P6A007"/>
<keyword evidence="2" id="KW-0472">Membrane</keyword>
<keyword evidence="3" id="KW-0732">Signal</keyword>
<keyword evidence="2" id="KW-1133">Transmembrane helix</keyword>
<sequence length="370" mass="40387">MLLPRLVVAGTALLSLLEGVTAGRRNVTIDDAEKGAPVGHTVPTYSPANGWSTGSSFTQLDASKIHGGTWHDGTYHPGDAQPKEVNFAFTGVSLYIYCIIANTPPGRFFDAFADYKILIDGELAGEYRHDVEKIPDYFYNTTVFATNTTLENKSHNVTIRMDSTEKPVLLLFDYAVYTMVEDDAVVPPPTAAQVSATPSQPAPTSDQPLSTDTPVPDQPSSSDHIGIIVGAVLGGLSISLISAIGILVYIRKRRMQRAREQAAIRRQWRGSQFLTHSRIWRWILNLPTAPETRITKAPIPVPPIRVPPAMAPTYQTPTSRSFTVTDLESEGGDSSVVAEIREIREALVHLRAQQRAMTEALDAPPPYAPS</sequence>
<reference evidence="4" key="1">
    <citation type="submission" date="2020-11" db="EMBL/GenBank/DDBJ databases">
        <authorList>
            <consortium name="DOE Joint Genome Institute"/>
            <person name="Ahrendt S."/>
            <person name="Riley R."/>
            <person name="Andreopoulos W."/>
            <person name="Labutti K."/>
            <person name="Pangilinan J."/>
            <person name="Ruiz-Duenas F.J."/>
            <person name="Barrasa J.M."/>
            <person name="Sanchez-Garcia M."/>
            <person name="Camarero S."/>
            <person name="Miyauchi S."/>
            <person name="Serrano A."/>
            <person name="Linde D."/>
            <person name="Babiker R."/>
            <person name="Drula E."/>
            <person name="Ayuso-Fernandez I."/>
            <person name="Pacheco R."/>
            <person name="Padilla G."/>
            <person name="Ferreira P."/>
            <person name="Barriuso J."/>
            <person name="Kellner H."/>
            <person name="Castanera R."/>
            <person name="Alfaro M."/>
            <person name="Ramirez L."/>
            <person name="Pisabarro A.G."/>
            <person name="Kuo A."/>
            <person name="Tritt A."/>
            <person name="Lipzen A."/>
            <person name="He G."/>
            <person name="Yan M."/>
            <person name="Ng V."/>
            <person name="Cullen D."/>
            <person name="Martin F."/>
            <person name="Rosso M.-N."/>
            <person name="Henrissat B."/>
            <person name="Hibbett D."/>
            <person name="Martinez A.T."/>
            <person name="Grigoriev I.V."/>
        </authorList>
    </citation>
    <scope>NUCLEOTIDE SEQUENCE</scope>
    <source>
        <strain evidence="4">ATCC 90797</strain>
    </source>
</reference>
<dbReference type="Proteomes" id="UP000807025">
    <property type="component" value="Unassembled WGS sequence"/>
</dbReference>
<evidence type="ECO:0000256" key="2">
    <source>
        <dbReference type="SAM" id="Phobius"/>
    </source>
</evidence>
<gene>
    <name evidence="4" type="ORF">BDN71DRAFT_1445115</name>
</gene>
<name>A0A9P6A007_PLEER</name>
<keyword evidence="2" id="KW-0812">Transmembrane</keyword>
<proteinExistence type="predicted"/>
<protein>
    <submittedName>
        <fullName evidence="4">Uncharacterized protein</fullName>
    </submittedName>
</protein>
<dbReference type="OrthoDB" id="3063542at2759"/>
<organism evidence="4 5">
    <name type="scientific">Pleurotus eryngii</name>
    <name type="common">Boletus of the steppes</name>
    <dbReference type="NCBI Taxonomy" id="5323"/>
    <lineage>
        <taxon>Eukaryota</taxon>
        <taxon>Fungi</taxon>
        <taxon>Dikarya</taxon>
        <taxon>Basidiomycota</taxon>
        <taxon>Agaricomycotina</taxon>
        <taxon>Agaricomycetes</taxon>
        <taxon>Agaricomycetidae</taxon>
        <taxon>Agaricales</taxon>
        <taxon>Pleurotineae</taxon>
        <taxon>Pleurotaceae</taxon>
        <taxon>Pleurotus</taxon>
    </lineage>
</organism>